<comment type="caution">
    <text evidence="2">The sequence shown here is derived from an EMBL/GenBank/DDBJ whole genome shotgun (WGS) entry which is preliminary data.</text>
</comment>
<name>A0A501WNP0_9RHOB</name>
<reference evidence="2 3" key="1">
    <citation type="submission" date="2019-06" db="EMBL/GenBank/DDBJ databases">
        <title>A novel bacterium of genus Amaricoccus, isolated from marine sediment.</title>
        <authorList>
            <person name="Huang H."/>
            <person name="Mo K."/>
            <person name="Hu Y."/>
        </authorList>
    </citation>
    <scope>NUCLEOTIDE SEQUENCE [LARGE SCALE GENOMIC DNA]</scope>
    <source>
        <strain evidence="2 3">HB172011</strain>
    </source>
</reference>
<dbReference type="AlphaFoldDB" id="A0A501WNP0"/>
<organism evidence="2 3">
    <name type="scientific">Amaricoccus solimangrovi</name>
    <dbReference type="NCBI Taxonomy" id="2589815"/>
    <lineage>
        <taxon>Bacteria</taxon>
        <taxon>Pseudomonadati</taxon>
        <taxon>Pseudomonadota</taxon>
        <taxon>Alphaproteobacteria</taxon>
        <taxon>Rhodobacterales</taxon>
        <taxon>Paracoccaceae</taxon>
        <taxon>Amaricoccus</taxon>
    </lineage>
</organism>
<accession>A0A501WNP0</accession>
<gene>
    <name evidence="2" type="ORF">FJM51_13480</name>
</gene>
<evidence type="ECO:0000256" key="1">
    <source>
        <dbReference type="SAM" id="MobiDB-lite"/>
    </source>
</evidence>
<evidence type="ECO:0000313" key="2">
    <source>
        <dbReference type="EMBL" id="TPE49960.1"/>
    </source>
</evidence>
<feature type="region of interest" description="Disordered" evidence="1">
    <location>
        <begin position="45"/>
        <end position="64"/>
    </location>
</feature>
<dbReference type="EMBL" id="VFRP01000012">
    <property type="protein sequence ID" value="TPE49960.1"/>
    <property type="molecule type" value="Genomic_DNA"/>
</dbReference>
<evidence type="ECO:0000313" key="3">
    <source>
        <dbReference type="Proteomes" id="UP000319255"/>
    </source>
</evidence>
<dbReference type="Proteomes" id="UP000319255">
    <property type="component" value="Unassembled WGS sequence"/>
</dbReference>
<keyword evidence="3" id="KW-1185">Reference proteome</keyword>
<sequence>MLRKLRYIRARILEVRARAAQKDGRAEEAARLMARAEEIFRRIDAGEQREAGRETRAGAEVPHA</sequence>
<dbReference type="RefSeq" id="WP_140454658.1">
    <property type="nucleotide sequence ID" value="NZ_VFRP01000012.1"/>
</dbReference>
<proteinExistence type="predicted"/>
<protein>
    <submittedName>
        <fullName evidence="2">Uncharacterized protein</fullName>
    </submittedName>
</protein>